<reference evidence="1 2" key="1">
    <citation type="journal article" date="2013" name="Genome Announc.">
        <title>Genome Sequence of Thalassolituus oleivorans MIL-1 (DSM 14913T).</title>
        <authorList>
            <person name="Golyshin P.N."/>
            <person name="Werner J."/>
            <person name="Chernikova T.N."/>
            <person name="Tran H."/>
            <person name="Ferrer M."/>
            <person name="Yakimov M.M."/>
            <person name="Teeling H."/>
            <person name="Golyshina O.V."/>
        </authorList>
    </citation>
    <scope>NUCLEOTIDE SEQUENCE [LARGE SCALE GENOMIC DNA]</scope>
    <source>
        <strain evidence="1 2">MIL-1</strain>
    </source>
</reference>
<dbReference type="KEGG" id="tol:TOL_1579"/>
<dbReference type="HOGENOM" id="CLU_3141671_0_0_6"/>
<evidence type="ECO:0000313" key="2">
    <source>
        <dbReference type="Proteomes" id="UP000011866"/>
    </source>
</evidence>
<keyword evidence="2" id="KW-1185">Reference proteome</keyword>
<name>M5E3B1_9GAMM</name>
<sequence>MTVVLPLRQAGLALILSLIFATLQLLFSHDLLNLKDALWSLIPVLYAGC</sequence>
<organism evidence="1 2">
    <name type="scientific">Thalassolituus oleivorans MIL-1</name>
    <dbReference type="NCBI Taxonomy" id="1298593"/>
    <lineage>
        <taxon>Bacteria</taxon>
        <taxon>Pseudomonadati</taxon>
        <taxon>Pseudomonadota</taxon>
        <taxon>Gammaproteobacteria</taxon>
        <taxon>Oceanospirillales</taxon>
        <taxon>Oceanospirillaceae</taxon>
        <taxon>Thalassolituus</taxon>
    </lineage>
</organism>
<accession>M5E3B1</accession>
<evidence type="ECO:0000313" key="1">
    <source>
        <dbReference type="EMBL" id="CCU72004.1"/>
    </source>
</evidence>
<dbReference type="AlphaFoldDB" id="M5E3B1"/>
<gene>
    <name evidence="1" type="ORF">TOL_1579</name>
</gene>
<proteinExistence type="predicted"/>
<dbReference type="EMBL" id="HF680312">
    <property type="protein sequence ID" value="CCU72004.1"/>
    <property type="molecule type" value="Genomic_DNA"/>
</dbReference>
<dbReference type="Proteomes" id="UP000011866">
    <property type="component" value="Chromosome"/>
</dbReference>
<protein>
    <submittedName>
        <fullName evidence="1">Uncharacterized protein</fullName>
    </submittedName>
</protein>